<dbReference type="AlphaFoldDB" id="K2MJP3"/>
<comment type="caution">
    <text evidence="1">The sequence shown here is derived from an EMBL/GenBank/DDBJ whole genome shotgun (WGS) entry which is preliminary data.</text>
</comment>
<dbReference type="OrthoDB" id="8116829at2"/>
<keyword evidence="2" id="KW-1185">Reference proteome</keyword>
<protein>
    <recommendedName>
        <fullName evidence="3">DUF1127 domain-containing protein</fullName>
    </recommendedName>
</protein>
<reference evidence="1 2" key="1">
    <citation type="journal article" date="2012" name="J. Bacteriol.">
        <title>Genome Sequence of Nitratireductor pacificus Type Strain pht-3B.</title>
        <authorList>
            <person name="Lai Q."/>
            <person name="Li G."/>
            <person name="Shao Z."/>
        </authorList>
    </citation>
    <scope>NUCLEOTIDE SEQUENCE [LARGE SCALE GENOMIC DNA]</scope>
    <source>
        <strain evidence="2">pht-3B</strain>
    </source>
</reference>
<dbReference type="EMBL" id="AMRM01000001">
    <property type="protein sequence ID" value="EKF20935.1"/>
    <property type="molecule type" value="Genomic_DNA"/>
</dbReference>
<evidence type="ECO:0000313" key="2">
    <source>
        <dbReference type="Proteomes" id="UP000006786"/>
    </source>
</evidence>
<gene>
    <name evidence="1" type="ORF">NA2_01115</name>
</gene>
<proteinExistence type="predicted"/>
<dbReference type="PATRIC" id="fig|391937.3.peg.231"/>
<dbReference type="Proteomes" id="UP000006786">
    <property type="component" value="Unassembled WGS sequence"/>
</dbReference>
<evidence type="ECO:0008006" key="3">
    <source>
        <dbReference type="Google" id="ProtNLM"/>
    </source>
</evidence>
<organism evidence="1 2">
    <name type="scientific">Nitratireductor pacificus pht-3B</name>
    <dbReference type="NCBI Taxonomy" id="391937"/>
    <lineage>
        <taxon>Bacteria</taxon>
        <taxon>Pseudomonadati</taxon>
        <taxon>Pseudomonadota</taxon>
        <taxon>Alphaproteobacteria</taxon>
        <taxon>Hyphomicrobiales</taxon>
        <taxon>Phyllobacteriaceae</taxon>
        <taxon>Nitratireductor</taxon>
    </lineage>
</organism>
<name>K2MJP3_9HYPH</name>
<evidence type="ECO:0000313" key="1">
    <source>
        <dbReference type="EMBL" id="EKF20935.1"/>
    </source>
</evidence>
<dbReference type="STRING" id="391937.NA2_01115"/>
<sequence length="60" mass="7395">MTAFTRINRYFRRYRHTLNRHRTERLIGSLPAEIRKDIGWPNQYRMMQSEDFDHQGIARS</sequence>
<accession>K2MJP3</accession>